<dbReference type="InterPro" id="IPR050795">
    <property type="entry name" value="Asn_Synthetase"/>
</dbReference>
<keyword evidence="2" id="KW-0067">ATP-binding</keyword>
<dbReference type="SUPFAM" id="SSF52402">
    <property type="entry name" value="Adenine nucleotide alpha hydrolases-like"/>
    <property type="match status" value="1"/>
</dbReference>
<evidence type="ECO:0000313" key="4">
    <source>
        <dbReference type="Proteomes" id="UP000616769"/>
    </source>
</evidence>
<reference evidence="3 4" key="1">
    <citation type="journal article" date="2015" name="Parasit. Vectors">
        <title>Draft genome of the scabies mite.</title>
        <authorList>
            <person name="Rider S.D.Jr."/>
            <person name="Morgan M.S."/>
            <person name="Arlian L.G."/>
        </authorList>
    </citation>
    <scope>NUCLEOTIDE SEQUENCE [LARGE SCALE GENOMIC DNA]</scope>
    <source>
        <strain evidence="3">Arlian Lab</strain>
    </source>
</reference>
<dbReference type="Gene3D" id="3.40.50.620">
    <property type="entry name" value="HUPs"/>
    <property type="match status" value="1"/>
</dbReference>
<dbReference type="EMBL" id="JXLN01017437">
    <property type="protein sequence ID" value="KPM11558.1"/>
    <property type="molecule type" value="Genomic_DNA"/>
</dbReference>
<dbReference type="Pfam" id="PF00733">
    <property type="entry name" value="Asn_synthase"/>
    <property type="match status" value="1"/>
</dbReference>
<feature type="non-terminal residue" evidence="3">
    <location>
        <position position="1"/>
    </location>
</feature>
<organism evidence="3 4">
    <name type="scientific">Sarcoptes scabiei</name>
    <name type="common">Itch mite</name>
    <name type="synonym">Acarus scabiei</name>
    <dbReference type="NCBI Taxonomy" id="52283"/>
    <lineage>
        <taxon>Eukaryota</taxon>
        <taxon>Metazoa</taxon>
        <taxon>Ecdysozoa</taxon>
        <taxon>Arthropoda</taxon>
        <taxon>Chelicerata</taxon>
        <taxon>Arachnida</taxon>
        <taxon>Acari</taxon>
        <taxon>Acariformes</taxon>
        <taxon>Sarcoptiformes</taxon>
        <taxon>Astigmata</taxon>
        <taxon>Psoroptidia</taxon>
        <taxon>Sarcoptoidea</taxon>
        <taxon>Sarcoptidae</taxon>
        <taxon>Sarcoptinae</taxon>
        <taxon>Sarcoptes</taxon>
    </lineage>
</organism>
<dbReference type="VEuPathDB" id="VectorBase:SSCA004079"/>
<keyword evidence="1" id="KW-0547">Nucleotide-binding</keyword>
<dbReference type="OrthoDB" id="409189at2759"/>
<protein>
    <submittedName>
        <fullName evidence="3">Asparagine synthetase-like protein</fullName>
    </submittedName>
</protein>
<accession>A0A132AKK8</accession>
<dbReference type="GO" id="GO:0005524">
    <property type="term" value="F:ATP binding"/>
    <property type="evidence" value="ECO:0007669"/>
    <property type="project" value="UniProtKB-KW"/>
</dbReference>
<name>A0A132AKK8_SARSC</name>
<dbReference type="GO" id="GO:0005829">
    <property type="term" value="C:cytosol"/>
    <property type="evidence" value="ECO:0007669"/>
    <property type="project" value="TreeGrafter"/>
</dbReference>
<dbReference type="InterPro" id="IPR001962">
    <property type="entry name" value="Asn_synthase"/>
</dbReference>
<dbReference type="PANTHER" id="PTHR11772">
    <property type="entry name" value="ASPARAGINE SYNTHETASE"/>
    <property type="match status" value="1"/>
</dbReference>
<proteinExistence type="predicted"/>
<sequence length="129" mass="15476">AFDTSNEPNKEPYLPEKILWRQKEQFSDGVGYSWIDSLKIEAEHRIPDDLFSNRTERWPEDTPQTKEAYWYREIFEMHFPQKACVKSVVRWIPRSDWGCPTDPSGRAQKIHQKSLYSQRERNFNEIQIA</sequence>
<dbReference type="GO" id="GO:0006529">
    <property type="term" value="P:asparagine biosynthetic process"/>
    <property type="evidence" value="ECO:0007669"/>
    <property type="project" value="InterPro"/>
</dbReference>
<dbReference type="Proteomes" id="UP000616769">
    <property type="component" value="Unassembled WGS sequence"/>
</dbReference>
<dbReference type="InterPro" id="IPR014729">
    <property type="entry name" value="Rossmann-like_a/b/a_fold"/>
</dbReference>
<dbReference type="PANTHER" id="PTHR11772:SF2">
    <property type="entry name" value="ASPARAGINE SYNTHETASE [GLUTAMINE-HYDROLYZING]"/>
    <property type="match status" value="1"/>
</dbReference>
<gene>
    <name evidence="3" type="ORF">QR98_0101310</name>
</gene>
<evidence type="ECO:0000256" key="2">
    <source>
        <dbReference type="ARBA" id="ARBA00022840"/>
    </source>
</evidence>
<dbReference type="AlphaFoldDB" id="A0A132AKK8"/>
<comment type="caution">
    <text evidence="3">The sequence shown here is derived from an EMBL/GenBank/DDBJ whole genome shotgun (WGS) entry which is preliminary data.</text>
</comment>
<dbReference type="GO" id="GO:0004066">
    <property type="term" value="F:asparagine synthase (glutamine-hydrolyzing) activity"/>
    <property type="evidence" value="ECO:0007669"/>
    <property type="project" value="InterPro"/>
</dbReference>
<evidence type="ECO:0000313" key="3">
    <source>
        <dbReference type="EMBL" id="KPM11558.1"/>
    </source>
</evidence>
<evidence type="ECO:0000256" key="1">
    <source>
        <dbReference type="ARBA" id="ARBA00022741"/>
    </source>
</evidence>